<keyword evidence="3" id="KW-1185">Reference proteome</keyword>
<evidence type="ECO:0000256" key="1">
    <source>
        <dbReference type="SAM" id="Phobius"/>
    </source>
</evidence>
<proteinExistence type="predicted"/>
<name>A0A7D5EF52_9EURY</name>
<organism evidence="2 3">
    <name type="scientific">Methanolobus zinderi</name>
    <dbReference type="NCBI Taxonomy" id="536044"/>
    <lineage>
        <taxon>Archaea</taxon>
        <taxon>Methanobacteriati</taxon>
        <taxon>Methanobacteriota</taxon>
        <taxon>Stenosarchaea group</taxon>
        <taxon>Methanomicrobia</taxon>
        <taxon>Methanosarcinales</taxon>
        <taxon>Methanosarcinaceae</taxon>
        <taxon>Methanolobus</taxon>
    </lineage>
</organism>
<feature type="transmembrane region" description="Helical" evidence="1">
    <location>
        <begin position="16"/>
        <end position="35"/>
    </location>
</feature>
<dbReference type="AlphaFoldDB" id="A0A7D5EF52"/>
<evidence type="ECO:0000313" key="3">
    <source>
        <dbReference type="Proteomes" id="UP000509594"/>
    </source>
</evidence>
<keyword evidence="1" id="KW-1133">Transmembrane helix</keyword>
<evidence type="ECO:0000313" key="2">
    <source>
        <dbReference type="EMBL" id="QLC50134.1"/>
    </source>
</evidence>
<dbReference type="Proteomes" id="UP000509594">
    <property type="component" value="Chromosome"/>
</dbReference>
<reference evidence="2 3" key="1">
    <citation type="submission" date="2020-06" db="EMBL/GenBank/DDBJ databases">
        <title>Methanolobus halotolerans sp. nov., isolated from a saline lake Tus in Siberia.</title>
        <authorList>
            <person name="Shen Y."/>
            <person name="Chen S.-C."/>
            <person name="Lai M.-C."/>
            <person name="Huang H.-H."/>
            <person name="Chiu H.-H."/>
            <person name="Tang S.-L."/>
            <person name="Rogozin D.Y."/>
            <person name="Degermendzhy A.G."/>
        </authorList>
    </citation>
    <scope>NUCLEOTIDE SEQUENCE [LARGE SCALE GENOMIC DNA]</scope>
    <source>
        <strain evidence="2 3">DSM 21339</strain>
    </source>
</reference>
<gene>
    <name evidence="2" type="ORF">HWN40_07710</name>
</gene>
<accession>A0A7D5EF52</accession>
<dbReference type="EMBL" id="CP058215">
    <property type="protein sequence ID" value="QLC50134.1"/>
    <property type="molecule type" value="Genomic_DNA"/>
</dbReference>
<sequence>MSKKTIEAYALTDSNIVNKATFFLGIPIIIVFGWLNNKYMSIFSVDHNDHRLVIVYSGICPVVRKDSLRIKGSMTNGEKLGILGKIMQAHRIENLDTGDVYEKR</sequence>
<dbReference type="RefSeq" id="WP_176965190.1">
    <property type="nucleotide sequence ID" value="NZ_CP058215.1"/>
</dbReference>
<keyword evidence="1" id="KW-0472">Membrane</keyword>
<keyword evidence="1" id="KW-0812">Transmembrane</keyword>
<dbReference type="GeneID" id="55821551"/>
<dbReference type="OrthoDB" id="136896at2157"/>
<dbReference type="KEGG" id="mzi:HWN40_07710"/>
<protein>
    <submittedName>
        <fullName evidence="2">Uncharacterized protein</fullName>
    </submittedName>
</protein>